<keyword evidence="1" id="KW-0479">Metal-binding</keyword>
<dbReference type="PROSITE" id="PS50966">
    <property type="entry name" value="ZF_SWIM"/>
    <property type="match status" value="1"/>
</dbReference>
<accession>A0A4R3K856</accession>
<dbReference type="RefSeq" id="WP_132549479.1">
    <property type="nucleotide sequence ID" value="NZ_SMAA01000008.1"/>
</dbReference>
<keyword evidence="1" id="KW-0863">Zinc-finger</keyword>
<organism evidence="3 4">
    <name type="scientific">Pectinatus cerevisiiphilus</name>
    <dbReference type="NCBI Taxonomy" id="86956"/>
    <lineage>
        <taxon>Bacteria</taxon>
        <taxon>Bacillati</taxon>
        <taxon>Bacillota</taxon>
        <taxon>Negativicutes</taxon>
        <taxon>Selenomonadales</taxon>
        <taxon>Selenomonadaceae</taxon>
        <taxon>Pectinatus</taxon>
    </lineage>
</organism>
<comment type="caution">
    <text evidence="3">The sequence shown here is derived from an EMBL/GenBank/DDBJ whole genome shotgun (WGS) entry which is preliminary data.</text>
</comment>
<gene>
    <name evidence="3" type="ORF">EDC37_10887</name>
</gene>
<evidence type="ECO:0000313" key="4">
    <source>
        <dbReference type="Proteomes" id="UP000295188"/>
    </source>
</evidence>
<evidence type="ECO:0000259" key="2">
    <source>
        <dbReference type="PROSITE" id="PS50966"/>
    </source>
</evidence>
<feature type="domain" description="SWIM-type" evidence="2">
    <location>
        <begin position="48"/>
        <end position="86"/>
    </location>
</feature>
<dbReference type="GO" id="GO:0008270">
    <property type="term" value="F:zinc ion binding"/>
    <property type="evidence" value="ECO:0007669"/>
    <property type="project" value="UniProtKB-KW"/>
</dbReference>
<protein>
    <submittedName>
        <fullName evidence="3">SWIM zinc finger protein</fullName>
    </submittedName>
</protein>
<proteinExistence type="predicted"/>
<dbReference type="Proteomes" id="UP000295188">
    <property type="component" value="Unassembled WGS sequence"/>
</dbReference>
<dbReference type="EMBL" id="SMAA01000008">
    <property type="protein sequence ID" value="TCS79028.1"/>
    <property type="molecule type" value="Genomic_DNA"/>
</dbReference>
<dbReference type="OrthoDB" id="9760715at2"/>
<dbReference type="Pfam" id="PF04434">
    <property type="entry name" value="SWIM"/>
    <property type="match status" value="1"/>
</dbReference>
<sequence>MNIENFEQELNELILKRGEKYYKEGRVRSLMEKRPGYYTANVAGTNSYRVHIHMKNSTDIESMECDCPYTYRPYCKHMAAVLYALRGRLQAIPDVVADNTVPSVKKAPEKDSLSELLNKQPKAALVEVLLAAARENDILRAHMEAIFSNPADEKNSWLKLMRNCINSFKGRDNFIRWNECDKALQGTYKVLEHIQIAIDCKEFLMATELILAVMREMLKMTQFADDSDGGISYVLDSVKSLLASEVIAITDKEQREILFTKILTESKNKIYGGWLEERVSLITACISLADSLKQKRRLDSYFEKYMVDNDASYAFNNYTQEKIAILKYQLLKKFDKEKVDAFLSENRAFAEIREILLKKTITGQKYLEAEKLSLEGEKNDAELPGLVKKWKQIRFQIYELENKTTEMRSLACELLIKYTCFDYYTKLKKLYDEKEWQKIYIQILDRLEKQKYVSRIYCQIVIAEKDWHSLLKYTKYFPEEILRYYKYLWEIYPQEVFAVFKEFIMQFAETCTERRHYKTLCSYLRILCKIGGKETTSDIKEKLSAKYPRRRSLLEELAKVD</sequence>
<evidence type="ECO:0000313" key="3">
    <source>
        <dbReference type="EMBL" id="TCS79028.1"/>
    </source>
</evidence>
<keyword evidence="4" id="KW-1185">Reference proteome</keyword>
<evidence type="ECO:0000256" key="1">
    <source>
        <dbReference type="PROSITE-ProRule" id="PRU00325"/>
    </source>
</evidence>
<dbReference type="AlphaFoldDB" id="A0A4R3K856"/>
<reference evidence="3 4" key="1">
    <citation type="submission" date="2019-03" db="EMBL/GenBank/DDBJ databases">
        <title>Genomic Encyclopedia of Type Strains, Phase IV (KMG-IV): sequencing the most valuable type-strain genomes for metagenomic binning, comparative biology and taxonomic classification.</title>
        <authorList>
            <person name="Goeker M."/>
        </authorList>
    </citation>
    <scope>NUCLEOTIDE SEQUENCE [LARGE SCALE GENOMIC DNA]</scope>
    <source>
        <strain evidence="3 4">DSM 20467</strain>
    </source>
</reference>
<dbReference type="InterPro" id="IPR007527">
    <property type="entry name" value="Znf_SWIM"/>
</dbReference>
<name>A0A4R3K856_9FIRM</name>
<keyword evidence="1" id="KW-0862">Zinc</keyword>